<name>A0A0F9ST28_9ZZZZ</name>
<dbReference type="FunFam" id="3.90.870.10:FF:000004">
    <property type="entry name" value="Threonylcarbamoyl-AMP synthase"/>
    <property type="match status" value="1"/>
</dbReference>
<evidence type="ECO:0000256" key="10">
    <source>
        <dbReference type="ARBA" id="ARBA00048366"/>
    </source>
</evidence>
<comment type="catalytic activity">
    <reaction evidence="10">
        <text>L-threonine + hydrogencarbonate + ATP = L-threonylcarbamoyladenylate + diphosphate + H2O</text>
        <dbReference type="Rhea" id="RHEA:36407"/>
        <dbReference type="ChEBI" id="CHEBI:15377"/>
        <dbReference type="ChEBI" id="CHEBI:17544"/>
        <dbReference type="ChEBI" id="CHEBI:30616"/>
        <dbReference type="ChEBI" id="CHEBI:33019"/>
        <dbReference type="ChEBI" id="CHEBI:57926"/>
        <dbReference type="ChEBI" id="CHEBI:73682"/>
        <dbReference type="EC" id="2.7.7.87"/>
    </reaction>
</comment>
<dbReference type="Gene3D" id="3.90.870.10">
    <property type="entry name" value="DHBP synthase"/>
    <property type="match status" value="1"/>
</dbReference>
<keyword evidence="4" id="KW-0963">Cytoplasm</keyword>
<proteinExistence type="inferred from homology"/>
<dbReference type="InterPro" id="IPR023535">
    <property type="entry name" value="TC-AMP_synthase"/>
</dbReference>
<dbReference type="GO" id="GO:0003725">
    <property type="term" value="F:double-stranded RNA binding"/>
    <property type="evidence" value="ECO:0007669"/>
    <property type="project" value="InterPro"/>
</dbReference>
<comment type="subcellular location">
    <subcellularLocation>
        <location evidence="1">Cytoplasm</location>
    </subcellularLocation>
</comment>
<accession>A0A0F9ST28</accession>
<dbReference type="AlphaFoldDB" id="A0A0F9ST28"/>
<dbReference type="GO" id="GO:0000049">
    <property type="term" value="F:tRNA binding"/>
    <property type="evidence" value="ECO:0007669"/>
    <property type="project" value="TreeGrafter"/>
</dbReference>
<dbReference type="EMBL" id="LAZR01002261">
    <property type="protein sequence ID" value="KKN32303.1"/>
    <property type="molecule type" value="Genomic_DNA"/>
</dbReference>
<dbReference type="GO" id="GO:0006450">
    <property type="term" value="P:regulation of translational fidelity"/>
    <property type="evidence" value="ECO:0007669"/>
    <property type="project" value="TreeGrafter"/>
</dbReference>
<evidence type="ECO:0000313" key="12">
    <source>
        <dbReference type="EMBL" id="KKN32303.1"/>
    </source>
</evidence>
<dbReference type="GO" id="GO:0061710">
    <property type="term" value="F:L-threonylcarbamoyladenylate synthase"/>
    <property type="evidence" value="ECO:0007669"/>
    <property type="project" value="UniProtKB-EC"/>
</dbReference>
<dbReference type="EC" id="2.7.7.87" evidence="3"/>
<dbReference type="PANTHER" id="PTHR17490:SF18">
    <property type="entry name" value="THREONYLCARBAMOYL-AMP SYNTHASE"/>
    <property type="match status" value="1"/>
</dbReference>
<evidence type="ECO:0000256" key="5">
    <source>
        <dbReference type="ARBA" id="ARBA00022679"/>
    </source>
</evidence>
<evidence type="ECO:0000256" key="9">
    <source>
        <dbReference type="ARBA" id="ARBA00022840"/>
    </source>
</evidence>
<reference evidence="12" key="1">
    <citation type="journal article" date="2015" name="Nature">
        <title>Complex archaea that bridge the gap between prokaryotes and eukaryotes.</title>
        <authorList>
            <person name="Spang A."/>
            <person name="Saw J.H."/>
            <person name="Jorgensen S.L."/>
            <person name="Zaremba-Niedzwiedzka K."/>
            <person name="Martijn J."/>
            <person name="Lind A.E."/>
            <person name="van Eijk R."/>
            <person name="Schleper C."/>
            <person name="Guy L."/>
            <person name="Ettema T.J."/>
        </authorList>
    </citation>
    <scope>NUCLEOTIDE SEQUENCE</scope>
</reference>
<organism evidence="12">
    <name type="scientific">marine sediment metagenome</name>
    <dbReference type="NCBI Taxonomy" id="412755"/>
    <lineage>
        <taxon>unclassified sequences</taxon>
        <taxon>metagenomes</taxon>
        <taxon>ecological metagenomes</taxon>
    </lineage>
</organism>
<dbReference type="InterPro" id="IPR017945">
    <property type="entry name" value="DHBP_synth_RibB-like_a/b_dom"/>
</dbReference>
<evidence type="ECO:0000256" key="8">
    <source>
        <dbReference type="ARBA" id="ARBA00022741"/>
    </source>
</evidence>
<dbReference type="InterPro" id="IPR006070">
    <property type="entry name" value="Sua5-like_dom"/>
</dbReference>
<comment type="caution">
    <text evidence="12">The sequence shown here is derived from an EMBL/GenBank/DDBJ whole genome shotgun (WGS) entry which is preliminary data.</text>
</comment>
<keyword evidence="6" id="KW-0819">tRNA processing</keyword>
<sequence length="182" mass="19642">MATLNIKKAVLTLNEGGVIAYPTEAVFGLGCDPWNEVAVHKILNIKHRPWQKGLILIAADFNQLQAFIQPVSPDILAQLETTWPGPTTWLLPVSSAVPTSLHGEHNTIAVRVTAHKQTAELCRAFGGAIVSTSANSAGKKPARTSHHVRWHLADVDYILSGQCSGSNQPSSIRNAQTGEIIR</sequence>
<dbReference type="GO" id="GO:0005524">
    <property type="term" value="F:ATP binding"/>
    <property type="evidence" value="ECO:0007669"/>
    <property type="project" value="UniProtKB-KW"/>
</dbReference>
<keyword evidence="9" id="KW-0067">ATP-binding</keyword>
<evidence type="ECO:0000256" key="7">
    <source>
        <dbReference type="ARBA" id="ARBA00022695"/>
    </source>
</evidence>
<feature type="domain" description="YrdC-like" evidence="11">
    <location>
        <begin position="3"/>
        <end position="182"/>
    </location>
</feature>
<gene>
    <name evidence="12" type="ORF">LCGC14_0815220</name>
</gene>
<evidence type="ECO:0000256" key="1">
    <source>
        <dbReference type="ARBA" id="ARBA00004496"/>
    </source>
</evidence>
<dbReference type="GO" id="GO:0005737">
    <property type="term" value="C:cytoplasm"/>
    <property type="evidence" value="ECO:0007669"/>
    <property type="project" value="UniProtKB-SubCell"/>
</dbReference>
<keyword evidence="7" id="KW-0548">Nucleotidyltransferase</keyword>
<dbReference type="InterPro" id="IPR050156">
    <property type="entry name" value="TC-AMP_synthase_SUA5"/>
</dbReference>
<evidence type="ECO:0000259" key="11">
    <source>
        <dbReference type="PROSITE" id="PS51163"/>
    </source>
</evidence>
<evidence type="ECO:0000256" key="4">
    <source>
        <dbReference type="ARBA" id="ARBA00022490"/>
    </source>
</evidence>
<evidence type="ECO:0000256" key="2">
    <source>
        <dbReference type="ARBA" id="ARBA00007663"/>
    </source>
</evidence>
<evidence type="ECO:0000256" key="3">
    <source>
        <dbReference type="ARBA" id="ARBA00012584"/>
    </source>
</evidence>
<dbReference type="GO" id="GO:0002949">
    <property type="term" value="P:tRNA threonylcarbamoyladenosine modification"/>
    <property type="evidence" value="ECO:0007669"/>
    <property type="project" value="InterPro"/>
</dbReference>
<keyword evidence="5" id="KW-0808">Transferase</keyword>
<evidence type="ECO:0000256" key="6">
    <source>
        <dbReference type="ARBA" id="ARBA00022694"/>
    </source>
</evidence>
<dbReference type="PROSITE" id="PS51163">
    <property type="entry name" value="YRDC"/>
    <property type="match status" value="1"/>
</dbReference>
<dbReference type="SUPFAM" id="SSF55821">
    <property type="entry name" value="YrdC/RibB"/>
    <property type="match status" value="1"/>
</dbReference>
<dbReference type="HAMAP" id="MF_01852">
    <property type="entry name" value="TsaC"/>
    <property type="match status" value="1"/>
</dbReference>
<keyword evidence="8" id="KW-0547">Nucleotide-binding</keyword>
<dbReference type="Pfam" id="PF01300">
    <property type="entry name" value="Sua5_yciO_yrdC"/>
    <property type="match status" value="1"/>
</dbReference>
<comment type="similarity">
    <text evidence="2">Belongs to the SUA5 family.</text>
</comment>
<protein>
    <recommendedName>
        <fullName evidence="3">L-threonylcarbamoyladenylate synthase</fullName>
        <ecNumber evidence="3">2.7.7.87</ecNumber>
    </recommendedName>
</protein>
<dbReference type="PANTHER" id="PTHR17490">
    <property type="entry name" value="SUA5"/>
    <property type="match status" value="1"/>
</dbReference>